<evidence type="ECO:0000256" key="1">
    <source>
        <dbReference type="SAM" id="Phobius"/>
    </source>
</evidence>
<dbReference type="Proteomes" id="UP000001037">
    <property type="component" value="Chromosome"/>
</dbReference>
<dbReference type="AlphaFoldDB" id="G0ECA2"/>
<dbReference type="InParanoid" id="G0ECA2"/>
<evidence type="ECO:0000313" key="2">
    <source>
        <dbReference type="EMBL" id="AEM39472.1"/>
    </source>
</evidence>
<sequence>MKAVVTTLLIVVMLAVACATVTDAESVNAVVTLCPGAHTPTVLPPHLSSVELSGIVDDAVVTLDKLVVAFTNGTIGLYTLEGQPLFITDAGVIIDRLVPLAPGMIVGIGHTPQATVDNTIVILKICGPECIVINGIYSLHSEPIYIGMDPEGKIIVVDVAGYVYTFSGSSVTPKVERIWNVTNVAWAKLITWCGRWGWGIAYNVYSGGNDGNVAILLQRQSDNKITLLDGYKAYDAAYNVYTATLYVLAARPDADNLYLVIWQTGYEPSVKPTEISAPSKAWIVQNRGTVLAVLYYTSAEGFPTYTLQAFDITSGEPRLLWSIPLPGELQRLYAIPACNPRYLLVVARDNNDNLVAYLVDAVSGRPLWNMLVGITLGQAEALGYNEGWFTAKSGSKLYVMKVASLLKPLYAVEFGVLLDGRPVPYNITITCLGGECRGVLTRYGYSLDGFAWILLPTGTYRVEYSSVYAGVYNITIRVLPPNECLARHVHDPPSVIEVKSVNVTICVYGAGDPQGWGFAKGPIKGAEVKLKADFGFRRTVITGNDGCVSLKVPPGRYNVTVSAIGYKECSKELVVGENNEPIIVNFELEPLLKSVSLNVYALDTRQPLRDASVTIIDESTKRKGVAKAFEVFMLPPGNYTIIVTRPLYQPRTVKVEIPLSTTRQEARRIPVYLPPQEFTVELIVHLQMPLKHNATMQLVLTRLEPVKAMPIRVERPIPAGETSLRIKVRVIWGYYEVRVSAPLHKTAILTMDVPNTLRLHVNLTMVHYNMRVIAIDALTRQVVENAKVIAETVGYKAEFPAGALVSLPLGNYTITVEADYYKPGKRSVILNQNTELKVLLEPVEVPVTIQVKLGKRPAPNATVEIVGVAFNGISVTKRITTDDKGVATITLMPGNYTARAIYRINIFFLSMELVKEKSFEVEKSVNVDIVLPESPALIIMHLLPYLLIGSILVIVALVFIVARRALRERIRKLRESLAERFGRTPPGIEEELEELF</sequence>
<reference evidence="2 3" key="1">
    <citation type="journal article" date="2011" name="Stand. Genomic Sci.">
        <title>Complete genome sequence of the hyperthermophilic chemolithoautotroph Pyrolobus fumarii type strain (1A).</title>
        <authorList>
            <person name="Anderson I."/>
            <person name="Goker M."/>
            <person name="Nolan M."/>
            <person name="Lucas S."/>
            <person name="Hammon N."/>
            <person name="Deshpande S."/>
            <person name="Cheng J.F."/>
            <person name="Tapia R."/>
            <person name="Han C."/>
            <person name="Goodwin L."/>
            <person name="Pitluck S."/>
            <person name="Huntemann M."/>
            <person name="Liolios K."/>
            <person name="Ivanova N."/>
            <person name="Pagani I."/>
            <person name="Mavromatis K."/>
            <person name="Ovchinikova G."/>
            <person name="Pati A."/>
            <person name="Chen A."/>
            <person name="Palaniappan K."/>
            <person name="Land M."/>
            <person name="Hauser L."/>
            <person name="Brambilla E.M."/>
            <person name="Huber H."/>
            <person name="Yasawong M."/>
            <person name="Rohde M."/>
            <person name="Spring S."/>
            <person name="Abt B."/>
            <person name="Sikorski J."/>
            <person name="Wirth R."/>
            <person name="Detter J.C."/>
            <person name="Woyke T."/>
            <person name="Bristow J."/>
            <person name="Eisen J.A."/>
            <person name="Markowitz V."/>
            <person name="Hugenholtz P."/>
            <person name="Kyrpides N.C."/>
            <person name="Klenk H.P."/>
            <person name="Lapidus A."/>
        </authorList>
    </citation>
    <scope>NUCLEOTIDE SEQUENCE [LARGE SCALE GENOMIC DNA]</scope>
    <source>
        <strain evidence="3">DSM 11204 / 1A</strain>
    </source>
</reference>
<accession>G0ECA2</accession>
<dbReference type="KEGG" id="pfm:Pyrfu_1615"/>
<dbReference type="InterPro" id="IPR011044">
    <property type="entry name" value="Quino_amine_DH_bsu"/>
</dbReference>
<gene>
    <name evidence="2" type="ordered locus">Pyrfu_1615</name>
</gene>
<feature type="transmembrane region" description="Helical" evidence="1">
    <location>
        <begin position="942"/>
        <end position="962"/>
    </location>
</feature>
<dbReference type="STRING" id="694429.Pyrfu_1615"/>
<dbReference type="EMBL" id="CP002838">
    <property type="protein sequence ID" value="AEM39472.1"/>
    <property type="molecule type" value="Genomic_DNA"/>
</dbReference>
<evidence type="ECO:0000313" key="3">
    <source>
        <dbReference type="Proteomes" id="UP000001037"/>
    </source>
</evidence>
<name>G0ECA2_PYRF1</name>
<keyword evidence="1" id="KW-1133">Transmembrane helix</keyword>
<dbReference type="Pfam" id="PF13620">
    <property type="entry name" value="CarboxypepD_reg"/>
    <property type="match status" value="1"/>
</dbReference>
<keyword evidence="3" id="KW-1185">Reference proteome</keyword>
<keyword evidence="1" id="KW-0472">Membrane</keyword>
<dbReference type="InterPro" id="IPR008969">
    <property type="entry name" value="CarboxyPept-like_regulatory"/>
</dbReference>
<dbReference type="eggNOG" id="arCOG02087">
    <property type="taxonomic scope" value="Archaea"/>
</dbReference>
<dbReference type="SUPFAM" id="SSF49464">
    <property type="entry name" value="Carboxypeptidase regulatory domain-like"/>
    <property type="match status" value="3"/>
</dbReference>
<proteinExistence type="predicted"/>
<evidence type="ECO:0008006" key="4">
    <source>
        <dbReference type="Google" id="ProtNLM"/>
    </source>
</evidence>
<organism evidence="2 3">
    <name type="scientific">Pyrolobus fumarii (strain DSM 11204 / 1A)</name>
    <dbReference type="NCBI Taxonomy" id="694429"/>
    <lineage>
        <taxon>Archaea</taxon>
        <taxon>Thermoproteota</taxon>
        <taxon>Thermoprotei</taxon>
        <taxon>Desulfurococcales</taxon>
        <taxon>Pyrodictiaceae</taxon>
        <taxon>Pyrolobus</taxon>
    </lineage>
</organism>
<dbReference type="HOGENOM" id="CLU_300473_0_0_2"/>
<dbReference type="RefSeq" id="WP_014027149.1">
    <property type="nucleotide sequence ID" value="NC_015931.1"/>
</dbReference>
<dbReference type="eggNOG" id="arCOG02488">
    <property type="taxonomic scope" value="Archaea"/>
</dbReference>
<dbReference type="Gene3D" id="2.60.40.1120">
    <property type="entry name" value="Carboxypeptidase-like, regulatory domain"/>
    <property type="match status" value="2"/>
</dbReference>
<dbReference type="GeneID" id="11138802"/>
<dbReference type="SUPFAM" id="SSF50969">
    <property type="entry name" value="YVTN repeat-like/Quinoprotein amine dehydrogenase"/>
    <property type="match status" value="1"/>
</dbReference>
<protein>
    <recommendedName>
        <fullName evidence="4">PEGA domain protein</fullName>
    </recommendedName>
</protein>
<dbReference type="PROSITE" id="PS51257">
    <property type="entry name" value="PROKAR_LIPOPROTEIN"/>
    <property type="match status" value="1"/>
</dbReference>
<keyword evidence="1" id="KW-0812">Transmembrane</keyword>